<dbReference type="RefSeq" id="WP_220229678.1">
    <property type="nucleotide sequence ID" value="NZ_JAICBX010000003.1"/>
</dbReference>
<name>A0AAE3D2L6_9HYPH</name>
<evidence type="ECO:0000313" key="1">
    <source>
        <dbReference type="EMBL" id="MBW8638961.1"/>
    </source>
</evidence>
<dbReference type="Proteomes" id="UP001196509">
    <property type="component" value="Unassembled WGS sequence"/>
</dbReference>
<accession>A0AAE3D2L6</accession>
<organism evidence="1 2">
    <name type="scientific">Flavimaribacter sediminis</name>
    <dbReference type="NCBI Taxonomy" id="2865987"/>
    <lineage>
        <taxon>Bacteria</taxon>
        <taxon>Pseudomonadati</taxon>
        <taxon>Pseudomonadota</taxon>
        <taxon>Alphaproteobacteria</taxon>
        <taxon>Hyphomicrobiales</taxon>
        <taxon>Rhizobiaceae</taxon>
        <taxon>Flavimaribacter</taxon>
    </lineage>
</organism>
<keyword evidence="2" id="KW-1185">Reference proteome</keyword>
<evidence type="ECO:0000313" key="2">
    <source>
        <dbReference type="Proteomes" id="UP001196509"/>
    </source>
</evidence>
<reference evidence="1" key="1">
    <citation type="submission" date="2021-08" db="EMBL/GenBank/DDBJ databases">
        <title>Hoeflea bacterium WL0058 sp. nov., isolated from the sediment.</title>
        <authorList>
            <person name="Wang L."/>
            <person name="Zhang D."/>
        </authorList>
    </citation>
    <scope>NUCLEOTIDE SEQUENCE</scope>
    <source>
        <strain evidence="1">WL0058</strain>
    </source>
</reference>
<proteinExistence type="predicted"/>
<dbReference type="EMBL" id="JAICBX010000003">
    <property type="protein sequence ID" value="MBW8638961.1"/>
    <property type="molecule type" value="Genomic_DNA"/>
</dbReference>
<comment type="caution">
    <text evidence="1">The sequence shown here is derived from an EMBL/GenBank/DDBJ whole genome shotgun (WGS) entry which is preliminary data.</text>
</comment>
<sequence>MAEQPKYLKQTRDICMSCPLADCDYLHPRCLLHRANNRRRQLLRKGRPIPDDVHGAAMEWWRNRKIDEDARRSEARA</sequence>
<protein>
    <submittedName>
        <fullName evidence="1">Uncharacterized protein</fullName>
    </submittedName>
</protein>
<gene>
    <name evidence="1" type="ORF">K1W69_17325</name>
</gene>
<dbReference type="AlphaFoldDB" id="A0AAE3D2L6"/>